<sequence>MRRDRVLWGATGLLRLMLVLNIVCAAVFALALLLSWPMQGMLSARLTHKYGGTLDLDQAVLAIRMMLFVGIAGGVALHPIFSNLLRIVATVEAGDPFVDDNATRLARIGWALLALQCLDLAFGGVVRWISLLKLDVTGWTPSLGGWIAVVMIFVLARVFRIGARMRDDLAMTV</sequence>
<reference evidence="2 3" key="1">
    <citation type="submission" date="2018-04" db="EMBL/GenBank/DDBJ databases">
        <title>Genomic Encyclopedia of Type Strains, Phase III (KMG-III): the genomes of soil and plant-associated and newly described type strains.</title>
        <authorList>
            <person name="Whitman W."/>
        </authorList>
    </citation>
    <scope>NUCLEOTIDE SEQUENCE [LARGE SCALE GENOMIC DNA]</scope>
    <source>
        <strain evidence="2 3">NW12</strain>
    </source>
</reference>
<feature type="transmembrane region" description="Helical" evidence="1">
    <location>
        <begin position="12"/>
        <end position="38"/>
    </location>
</feature>
<dbReference type="EMBL" id="PZZN01000001">
    <property type="protein sequence ID" value="PTM47055.1"/>
    <property type="molecule type" value="Genomic_DNA"/>
</dbReference>
<dbReference type="InterPro" id="IPR021354">
    <property type="entry name" value="DUF2975"/>
</dbReference>
<keyword evidence="1" id="KW-1133">Transmembrane helix</keyword>
<name>A0A2T4YTB1_9SPHN</name>
<dbReference type="Proteomes" id="UP000240996">
    <property type="component" value="Unassembled WGS sequence"/>
</dbReference>
<evidence type="ECO:0000313" key="3">
    <source>
        <dbReference type="Proteomes" id="UP000240996"/>
    </source>
</evidence>
<keyword evidence="1" id="KW-0472">Membrane</keyword>
<feature type="transmembrane region" description="Helical" evidence="1">
    <location>
        <begin position="110"/>
        <end position="131"/>
    </location>
</feature>
<gene>
    <name evidence="2" type="ORF">C8J24_0438</name>
</gene>
<keyword evidence="3" id="KW-1185">Reference proteome</keyword>
<protein>
    <recommendedName>
        <fullName evidence="4">DUF2975 family protein</fullName>
    </recommendedName>
</protein>
<feature type="transmembrane region" description="Helical" evidence="1">
    <location>
        <begin position="58"/>
        <end position="77"/>
    </location>
</feature>
<comment type="caution">
    <text evidence="2">The sequence shown here is derived from an EMBL/GenBank/DDBJ whole genome shotgun (WGS) entry which is preliminary data.</text>
</comment>
<evidence type="ECO:0008006" key="4">
    <source>
        <dbReference type="Google" id="ProtNLM"/>
    </source>
</evidence>
<evidence type="ECO:0000313" key="2">
    <source>
        <dbReference type="EMBL" id="PTM47055.1"/>
    </source>
</evidence>
<organism evidence="2 3">
    <name type="scientific">Sphingomonas aerolata</name>
    <dbReference type="NCBI Taxonomy" id="185951"/>
    <lineage>
        <taxon>Bacteria</taxon>
        <taxon>Pseudomonadati</taxon>
        <taxon>Pseudomonadota</taxon>
        <taxon>Alphaproteobacteria</taxon>
        <taxon>Sphingomonadales</taxon>
        <taxon>Sphingomonadaceae</taxon>
        <taxon>Sphingomonas</taxon>
    </lineage>
</organism>
<feature type="transmembrane region" description="Helical" evidence="1">
    <location>
        <begin position="143"/>
        <end position="163"/>
    </location>
</feature>
<dbReference type="AlphaFoldDB" id="A0A2T4YTB1"/>
<evidence type="ECO:0000256" key="1">
    <source>
        <dbReference type="SAM" id="Phobius"/>
    </source>
</evidence>
<dbReference type="Pfam" id="PF11188">
    <property type="entry name" value="DUF2975"/>
    <property type="match status" value="1"/>
</dbReference>
<keyword evidence="1" id="KW-0812">Transmembrane</keyword>
<accession>A0A2T4YTB1</accession>
<proteinExistence type="predicted"/>